<dbReference type="CDD" id="cd00033">
    <property type="entry name" value="CCP"/>
    <property type="match status" value="1"/>
</dbReference>
<dbReference type="SUPFAM" id="SSF49899">
    <property type="entry name" value="Concanavalin A-like lectins/glucanases"/>
    <property type="match status" value="1"/>
</dbReference>
<dbReference type="EMBL" id="VSWD01000011">
    <property type="protein sequence ID" value="KAK3088573.1"/>
    <property type="molecule type" value="Genomic_DNA"/>
</dbReference>
<keyword evidence="2" id="KW-1015">Disulfide bond</keyword>
<feature type="compositionally biased region" description="Basic residues" evidence="4">
    <location>
        <begin position="752"/>
        <end position="780"/>
    </location>
</feature>
<dbReference type="InterPro" id="IPR043543">
    <property type="entry name" value="PAPPA/PAPPA2"/>
</dbReference>
<dbReference type="Pfam" id="PF25900">
    <property type="entry name" value="PAPPA"/>
    <property type="match status" value="1"/>
</dbReference>
<evidence type="ECO:0000256" key="4">
    <source>
        <dbReference type="SAM" id="MobiDB-lite"/>
    </source>
</evidence>
<dbReference type="GO" id="GO:0004222">
    <property type="term" value="F:metalloendopeptidase activity"/>
    <property type="evidence" value="ECO:0007669"/>
    <property type="project" value="TreeGrafter"/>
</dbReference>
<dbReference type="GO" id="GO:0006508">
    <property type="term" value="P:proteolysis"/>
    <property type="evidence" value="ECO:0007669"/>
    <property type="project" value="TreeGrafter"/>
</dbReference>
<comment type="caution">
    <text evidence="6">The sequence shown here is derived from an EMBL/GenBank/DDBJ whole genome shotgun (WGS) entry which is preliminary data.</text>
</comment>
<evidence type="ECO:0000313" key="6">
    <source>
        <dbReference type="EMBL" id="KAK3088573.1"/>
    </source>
</evidence>
<name>A0AA89BP16_PINIB</name>
<dbReference type="InterPro" id="IPR035976">
    <property type="entry name" value="Sushi/SCR/CCP_sf"/>
</dbReference>
<dbReference type="AlphaFoldDB" id="A0AA89BP16"/>
<dbReference type="GO" id="GO:0007166">
    <property type="term" value="P:cell surface receptor signaling pathway"/>
    <property type="evidence" value="ECO:0007669"/>
    <property type="project" value="TreeGrafter"/>
</dbReference>
<evidence type="ECO:0000256" key="2">
    <source>
        <dbReference type="ARBA" id="ARBA00023157"/>
    </source>
</evidence>
<dbReference type="Gene3D" id="3.40.390.10">
    <property type="entry name" value="Collagenase (Catalytic Domain)"/>
    <property type="match status" value="1"/>
</dbReference>
<evidence type="ECO:0000256" key="1">
    <source>
        <dbReference type="ARBA" id="ARBA00022737"/>
    </source>
</evidence>
<dbReference type="PANTHER" id="PTHR46130">
    <property type="entry name" value="LAMGL DOMAIN-CONTAINING PROTEIN"/>
    <property type="match status" value="1"/>
</dbReference>
<feature type="domain" description="LNR" evidence="5">
    <location>
        <begin position="265"/>
        <end position="293"/>
    </location>
</feature>
<dbReference type="SUPFAM" id="SSF55486">
    <property type="entry name" value="Metalloproteases ('zincins'), catalytic domain"/>
    <property type="match status" value="1"/>
</dbReference>
<feature type="region of interest" description="Disordered" evidence="4">
    <location>
        <begin position="750"/>
        <end position="780"/>
    </location>
</feature>
<dbReference type="InterPro" id="IPR013320">
    <property type="entry name" value="ConA-like_dom_sf"/>
</dbReference>
<dbReference type="PANTHER" id="PTHR46130:SF3">
    <property type="entry name" value="CHROMOSOME UNDETERMINED SCAFFOLD_33, WHOLE GENOME SHOTGUN SEQUENCE"/>
    <property type="match status" value="1"/>
</dbReference>
<evidence type="ECO:0000259" key="5">
    <source>
        <dbReference type="SMART" id="SM00004"/>
    </source>
</evidence>
<dbReference type="InterPro" id="IPR000800">
    <property type="entry name" value="Notch_dom"/>
</dbReference>
<gene>
    <name evidence="6" type="ORF">FSP39_020751</name>
</gene>
<dbReference type="GO" id="GO:0005615">
    <property type="term" value="C:extracellular space"/>
    <property type="evidence" value="ECO:0007669"/>
    <property type="project" value="TreeGrafter"/>
</dbReference>
<dbReference type="InterPro" id="IPR000436">
    <property type="entry name" value="Sushi_SCR_CCP_dom"/>
</dbReference>
<proteinExistence type="predicted"/>
<dbReference type="SUPFAM" id="SSF57535">
    <property type="entry name" value="Complement control module/SCR domain"/>
    <property type="match status" value="1"/>
</dbReference>
<dbReference type="Gene3D" id="3.30.300.320">
    <property type="match status" value="1"/>
</dbReference>
<keyword evidence="7" id="KW-1185">Reference proteome</keyword>
<feature type="domain" description="LNR" evidence="5">
    <location>
        <begin position="681"/>
        <end position="719"/>
    </location>
</feature>
<reference evidence="6" key="1">
    <citation type="submission" date="2019-08" db="EMBL/GenBank/DDBJ databases">
        <title>The improved chromosome-level genome for the pearl oyster Pinctada fucata martensii using PacBio sequencing and Hi-C.</title>
        <authorList>
            <person name="Zheng Z."/>
        </authorList>
    </citation>
    <scope>NUCLEOTIDE SEQUENCE</scope>
    <source>
        <strain evidence="6">ZZ-2019</strain>
        <tissue evidence="6">Adductor muscle</tissue>
    </source>
</reference>
<dbReference type="Pfam" id="PF13385">
    <property type="entry name" value="Laminin_G_3"/>
    <property type="match status" value="1"/>
</dbReference>
<evidence type="ECO:0000256" key="3">
    <source>
        <dbReference type="ARBA" id="ARBA00023180"/>
    </source>
</evidence>
<keyword evidence="3" id="KW-0325">Glycoprotein</keyword>
<dbReference type="Gene3D" id="2.60.120.200">
    <property type="match status" value="1"/>
</dbReference>
<sequence length="803" mass="89728">MNSGWSIGISSQADTKLPNPAFYFAMQSDRSGFSTVVYDMNKYSPNIWKHITVTYDEKAIRMYVGKTLVATSHEQHGKLFGSISRKCKEIRLGGGMDGLFGFRGAVDDIVILNTSLPHDLIDNQKINSNLPNENVSLFEPFNNTKGWRKASKFLAKLVKSDVSVSLYDFLVRKPYCGKTICDDPVLMTSYLNNNHLRSYKALRYRVVNIFNDNGSDPLISIKDLSEQHKALQSAFNKYNISWTMDPIPSYDIHNTSLREKFVMMACDPWDIGDGICNKECVHSRTGYDGGDCEPYVLPCVKSKLGNGVCDPECNKEFHLWDLGDCCGNDTSSHLSCFDPKSEYRGYLGIDEFKKHIDLDGTHHLNVYLASRAAADFVGLSTMPWDKSVYGVLGGVVVQKEAFGRNSKSKGLVHEIGHVLGLWHVHRGISEMDCNDPCLENVPSMELGDLCSDTLPTPSNKLCQDPDGITSSCGISTFHNTPFRNYMSYAGPPDAEPCELSDMSWIPDAVSCGPLECYLELSFAIPIVPNRKSLRMTCQEDGEWHGEKCVRITCLPIDPVFTGLYSCTNLNYIGSRCTLRCPGGLGSQAIKCTPKGEWTSDFQMCPSGIQGSCPMLPTTDDMVFKCHDNYVGYQCEVTCTLPNSKPIMAGRTNKVRGRLNGPMATYLTVRQLTCTALSEWQPDPSTLMCVESCKIEYLSDGWCDAENNRQQCEWDGGDCCDSTSKDGVAMPFPETCKEECRCLDPSAAENQIKNKKKRKKKQKHKRRRKNKKMSKTKHSKTKSLNIVAQSVSFLENWTSIFGAR</sequence>
<dbReference type="Proteomes" id="UP001186944">
    <property type="component" value="Unassembled WGS sequence"/>
</dbReference>
<evidence type="ECO:0000313" key="7">
    <source>
        <dbReference type="Proteomes" id="UP001186944"/>
    </source>
</evidence>
<feature type="domain" description="LNR" evidence="5">
    <location>
        <begin position="294"/>
        <end position="326"/>
    </location>
</feature>
<dbReference type="InterPro" id="IPR024079">
    <property type="entry name" value="MetalloPept_cat_dom_sf"/>
</dbReference>
<accession>A0AA89BP16</accession>
<keyword evidence="1" id="KW-0677">Repeat</keyword>
<organism evidence="6 7">
    <name type="scientific">Pinctada imbricata</name>
    <name type="common">Atlantic pearl-oyster</name>
    <name type="synonym">Pinctada martensii</name>
    <dbReference type="NCBI Taxonomy" id="66713"/>
    <lineage>
        <taxon>Eukaryota</taxon>
        <taxon>Metazoa</taxon>
        <taxon>Spiralia</taxon>
        <taxon>Lophotrochozoa</taxon>
        <taxon>Mollusca</taxon>
        <taxon>Bivalvia</taxon>
        <taxon>Autobranchia</taxon>
        <taxon>Pteriomorphia</taxon>
        <taxon>Pterioida</taxon>
        <taxon>Pterioidea</taxon>
        <taxon>Pteriidae</taxon>
        <taxon>Pinctada</taxon>
    </lineage>
</organism>
<protein>
    <recommendedName>
        <fullName evidence="5">LNR domain-containing protein</fullName>
    </recommendedName>
</protein>
<dbReference type="InterPro" id="IPR058897">
    <property type="entry name" value="PAPPA_SD_C"/>
</dbReference>
<dbReference type="SMART" id="SM00004">
    <property type="entry name" value="NL"/>
    <property type="match status" value="3"/>
</dbReference>